<dbReference type="InterPro" id="IPR025943">
    <property type="entry name" value="Sigma_54_int_dom_ATP-bd_2"/>
</dbReference>
<keyword evidence="3" id="KW-0902">Two-component regulatory system</keyword>
<evidence type="ECO:0000256" key="5">
    <source>
        <dbReference type="ARBA" id="ARBA00023125"/>
    </source>
</evidence>
<dbReference type="PROSITE" id="PS00676">
    <property type="entry name" value="SIGMA54_INTERACT_2"/>
    <property type="match status" value="1"/>
</dbReference>
<dbReference type="InterPro" id="IPR058031">
    <property type="entry name" value="AAA_lid_NorR"/>
</dbReference>
<gene>
    <name evidence="12" type="ORF">DFP90_1187</name>
</gene>
<dbReference type="Gene3D" id="1.10.10.60">
    <property type="entry name" value="Homeodomain-like"/>
    <property type="match status" value="1"/>
</dbReference>
<keyword evidence="1" id="KW-0547">Nucleotide-binding</keyword>
<dbReference type="Pfam" id="PF00158">
    <property type="entry name" value="Sigma54_activat"/>
    <property type="match status" value="1"/>
</dbReference>
<feature type="region of interest" description="Disordered" evidence="9">
    <location>
        <begin position="129"/>
        <end position="152"/>
    </location>
</feature>
<dbReference type="InterPro" id="IPR011006">
    <property type="entry name" value="CheY-like_superfamily"/>
</dbReference>
<dbReference type="SMART" id="SM00448">
    <property type="entry name" value="REC"/>
    <property type="match status" value="1"/>
</dbReference>
<dbReference type="Pfam" id="PF00072">
    <property type="entry name" value="Response_reg"/>
    <property type="match status" value="1"/>
</dbReference>
<dbReference type="InterPro" id="IPR002197">
    <property type="entry name" value="HTH_Fis"/>
</dbReference>
<dbReference type="OrthoDB" id="7324976at2"/>
<dbReference type="InterPro" id="IPR027417">
    <property type="entry name" value="P-loop_NTPase"/>
</dbReference>
<dbReference type="SUPFAM" id="SSF52172">
    <property type="entry name" value="CheY-like"/>
    <property type="match status" value="1"/>
</dbReference>
<keyword evidence="6" id="KW-0010">Activator</keyword>
<evidence type="ECO:0000256" key="3">
    <source>
        <dbReference type="ARBA" id="ARBA00023012"/>
    </source>
</evidence>
<feature type="modified residue" description="4-aspartylphosphate" evidence="8">
    <location>
        <position position="52"/>
    </location>
</feature>
<sequence>MADILLVEDSPTNAAMYAAYLEQADHKVTDVNRGHLAVEAISEKSFDLVVLDLKLPDMNGLQVLEELPKGVRRPPTIVLTGNGSVRTAVDAMRAGALDFLMKPCSGDKLVEAVGTCLERSTIFTEEPEVGAAGTGASSKPAAKKNRAGPSGFLGQSPAMTNVFSLIENAAQSNASVFITGESGTGKELCAQAIHKASPRANGPFVAINCAAIPRDLMESEIFGHRKGAFTGAVNDREGAAALADGGTLFLDELCEMDLDLQAKLLRFIQTGVYKRVGDGHERETDIRFVCATNRDPLQEVREKRFREDLYYRLHVIPIGMPALRERGGDTLFLAKRFLADFSAIEKKAFDGFDPEAAAKLETYAWPGNVRELQNVVQNVVVMNGGGMVRADMLPPPLNGPMQSALHLSMNQGASDPGQTDGAVDTSADALLVRPMEELEILAIDAAIRKFNGNVTKAARALEISTSSIYRKKKSWAEKTGEPDLVQTGS</sequence>
<dbReference type="GO" id="GO:0043565">
    <property type="term" value="F:sequence-specific DNA binding"/>
    <property type="evidence" value="ECO:0007669"/>
    <property type="project" value="InterPro"/>
</dbReference>
<dbReference type="PANTHER" id="PTHR32071">
    <property type="entry name" value="TRANSCRIPTIONAL REGULATORY PROTEIN"/>
    <property type="match status" value="1"/>
</dbReference>
<dbReference type="PROSITE" id="PS50045">
    <property type="entry name" value="SIGMA54_INTERACT_4"/>
    <property type="match status" value="1"/>
</dbReference>
<keyword evidence="13" id="KW-1185">Reference proteome</keyword>
<dbReference type="EMBL" id="QRDW01000018">
    <property type="protein sequence ID" value="RED43784.1"/>
    <property type="molecule type" value="Genomic_DNA"/>
</dbReference>
<feature type="domain" description="Response regulatory" evidence="11">
    <location>
        <begin position="3"/>
        <end position="117"/>
    </location>
</feature>
<dbReference type="Proteomes" id="UP000256845">
    <property type="component" value="Unassembled WGS sequence"/>
</dbReference>
<dbReference type="Pfam" id="PF25601">
    <property type="entry name" value="AAA_lid_14"/>
    <property type="match status" value="1"/>
</dbReference>
<dbReference type="Gene3D" id="3.40.50.300">
    <property type="entry name" value="P-loop containing nucleotide triphosphate hydrolases"/>
    <property type="match status" value="1"/>
</dbReference>
<evidence type="ECO:0000256" key="1">
    <source>
        <dbReference type="ARBA" id="ARBA00022741"/>
    </source>
</evidence>
<evidence type="ECO:0000256" key="4">
    <source>
        <dbReference type="ARBA" id="ARBA00023015"/>
    </source>
</evidence>
<keyword evidence="4" id="KW-0805">Transcription regulation</keyword>
<dbReference type="SUPFAM" id="SSF46689">
    <property type="entry name" value="Homeodomain-like"/>
    <property type="match status" value="1"/>
</dbReference>
<dbReference type="Gene3D" id="3.40.50.2300">
    <property type="match status" value="1"/>
</dbReference>
<proteinExistence type="predicted"/>
<reference evidence="12 13" key="1">
    <citation type="submission" date="2018-07" db="EMBL/GenBank/DDBJ databases">
        <title>Genomic Encyclopedia of Type Strains, Phase III (KMG-III): the genomes of soil and plant-associated and newly described type strains.</title>
        <authorList>
            <person name="Whitman W."/>
        </authorList>
    </citation>
    <scope>NUCLEOTIDE SEQUENCE [LARGE SCALE GENOMIC DNA]</scope>
    <source>
        <strain evidence="12 13">CECT 8488</strain>
    </source>
</reference>
<evidence type="ECO:0000256" key="6">
    <source>
        <dbReference type="ARBA" id="ARBA00023159"/>
    </source>
</evidence>
<dbReference type="GO" id="GO:0006355">
    <property type="term" value="P:regulation of DNA-templated transcription"/>
    <property type="evidence" value="ECO:0007669"/>
    <property type="project" value="InterPro"/>
</dbReference>
<dbReference type="RefSeq" id="WP_115939412.1">
    <property type="nucleotide sequence ID" value="NZ_QRDW01000018.1"/>
</dbReference>
<dbReference type="GO" id="GO:0005524">
    <property type="term" value="F:ATP binding"/>
    <property type="evidence" value="ECO:0007669"/>
    <property type="project" value="UniProtKB-KW"/>
</dbReference>
<dbReference type="SMART" id="SM00382">
    <property type="entry name" value="AAA"/>
    <property type="match status" value="1"/>
</dbReference>
<dbReference type="InterPro" id="IPR002078">
    <property type="entry name" value="Sigma_54_int"/>
</dbReference>
<dbReference type="GO" id="GO:0000160">
    <property type="term" value="P:phosphorelay signal transduction system"/>
    <property type="evidence" value="ECO:0007669"/>
    <property type="project" value="UniProtKB-KW"/>
</dbReference>
<keyword evidence="2" id="KW-0067">ATP-binding</keyword>
<keyword evidence="5" id="KW-0238">DNA-binding</keyword>
<dbReference type="FunFam" id="3.40.50.300:FF:000006">
    <property type="entry name" value="DNA-binding transcriptional regulator NtrC"/>
    <property type="match status" value="1"/>
</dbReference>
<dbReference type="CDD" id="cd00009">
    <property type="entry name" value="AAA"/>
    <property type="match status" value="1"/>
</dbReference>
<dbReference type="InterPro" id="IPR025944">
    <property type="entry name" value="Sigma_54_int_dom_CS"/>
</dbReference>
<comment type="caution">
    <text evidence="12">The sequence shown here is derived from an EMBL/GenBank/DDBJ whole genome shotgun (WGS) entry which is preliminary data.</text>
</comment>
<dbReference type="AlphaFoldDB" id="A0A3D9H2R8"/>
<keyword evidence="7" id="KW-0804">Transcription</keyword>
<organism evidence="12 13">
    <name type="scientific">Aestuariispira insulae</name>
    <dbReference type="NCBI Taxonomy" id="1461337"/>
    <lineage>
        <taxon>Bacteria</taxon>
        <taxon>Pseudomonadati</taxon>
        <taxon>Pseudomonadota</taxon>
        <taxon>Alphaproteobacteria</taxon>
        <taxon>Rhodospirillales</taxon>
        <taxon>Kiloniellaceae</taxon>
        <taxon>Aestuariispira</taxon>
    </lineage>
</organism>
<evidence type="ECO:0000256" key="2">
    <source>
        <dbReference type="ARBA" id="ARBA00022840"/>
    </source>
</evidence>
<keyword evidence="8" id="KW-0597">Phosphoprotein</keyword>
<name>A0A3D9H2R8_9PROT</name>
<evidence type="ECO:0000256" key="7">
    <source>
        <dbReference type="ARBA" id="ARBA00023163"/>
    </source>
</evidence>
<dbReference type="Gene3D" id="1.10.8.60">
    <property type="match status" value="1"/>
</dbReference>
<dbReference type="PROSITE" id="PS00688">
    <property type="entry name" value="SIGMA54_INTERACT_3"/>
    <property type="match status" value="1"/>
</dbReference>
<dbReference type="InterPro" id="IPR001789">
    <property type="entry name" value="Sig_transdc_resp-reg_receiver"/>
</dbReference>
<evidence type="ECO:0000313" key="13">
    <source>
        <dbReference type="Proteomes" id="UP000256845"/>
    </source>
</evidence>
<accession>A0A3D9H2R8</accession>
<dbReference type="PANTHER" id="PTHR32071:SF117">
    <property type="entry name" value="PTS-DEPENDENT DIHYDROXYACETONE KINASE OPERON REGULATORY PROTEIN-RELATED"/>
    <property type="match status" value="1"/>
</dbReference>
<dbReference type="SUPFAM" id="SSF52540">
    <property type="entry name" value="P-loop containing nucleoside triphosphate hydrolases"/>
    <property type="match status" value="1"/>
</dbReference>
<evidence type="ECO:0000259" key="10">
    <source>
        <dbReference type="PROSITE" id="PS50045"/>
    </source>
</evidence>
<evidence type="ECO:0000259" key="11">
    <source>
        <dbReference type="PROSITE" id="PS50110"/>
    </source>
</evidence>
<dbReference type="Pfam" id="PF02954">
    <property type="entry name" value="HTH_8"/>
    <property type="match status" value="1"/>
</dbReference>
<protein>
    <submittedName>
        <fullName evidence="12">Two-component system repressor protein LuxO</fullName>
    </submittedName>
</protein>
<evidence type="ECO:0000256" key="9">
    <source>
        <dbReference type="SAM" id="MobiDB-lite"/>
    </source>
</evidence>
<evidence type="ECO:0000256" key="8">
    <source>
        <dbReference type="PROSITE-ProRule" id="PRU00169"/>
    </source>
</evidence>
<dbReference type="InterPro" id="IPR009057">
    <property type="entry name" value="Homeodomain-like_sf"/>
</dbReference>
<dbReference type="PROSITE" id="PS50110">
    <property type="entry name" value="RESPONSE_REGULATORY"/>
    <property type="match status" value="1"/>
</dbReference>
<dbReference type="InterPro" id="IPR003593">
    <property type="entry name" value="AAA+_ATPase"/>
</dbReference>
<feature type="domain" description="Sigma-54 factor interaction" evidence="10">
    <location>
        <begin position="152"/>
        <end position="381"/>
    </location>
</feature>
<evidence type="ECO:0000313" key="12">
    <source>
        <dbReference type="EMBL" id="RED43784.1"/>
    </source>
</evidence>